<evidence type="ECO:0000313" key="2">
    <source>
        <dbReference type="EMBL" id="CAF4926986.1"/>
    </source>
</evidence>
<feature type="region of interest" description="Disordered" evidence="1">
    <location>
        <begin position="131"/>
        <end position="194"/>
    </location>
</feature>
<proteinExistence type="predicted"/>
<feature type="compositionally biased region" description="Acidic residues" evidence="1">
    <location>
        <begin position="181"/>
        <end position="194"/>
    </location>
</feature>
<reference evidence="2" key="1">
    <citation type="submission" date="2021-02" db="EMBL/GenBank/DDBJ databases">
        <authorList>
            <person name="Nowell W R."/>
        </authorList>
    </citation>
    <scope>NUCLEOTIDE SEQUENCE</scope>
</reference>
<feature type="compositionally biased region" description="Polar residues" evidence="1">
    <location>
        <begin position="135"/>
        <end position="173"/>
    </location>
</feature>
<evidence type="ECO:0000256" key="1">
    <source>
        <dbReference type="SAM" id="MobiDB-lite"/>
    </source>
</evidence>
<accession>A0A821WMC5</accession>
<feature type="non-terminal residue" evidence="2">
    <location>
        <position position="1"/>
    </location>
</feature>
<evidence type="ECO:0000313" key="3">
    <source>
        <dbReference type="Proteomes" id="UP000663838"/>
    </source>
</evidence>
<dbReference type="AlphaFoldDB" id="A0A821WMC5"/>
<gene>
    <name evidence="2" type="ORF">TOA249_LOCUS32504</name>
</gene>
<dbReference type="EMBL" id="CAJOBS010008092">
    <property type="protein sequence ID" value="CAF4926986.1"/>
    <property type="molecule type" value="Genomic_DNA"/>
</dbReference>
<dbReference type="Proteomes" id="UP000663838">
    <property type="component" value="Unassembled WGS sequence"/>
</dbReference>
<comment type="caution">
    <text evidence="2">The sequence shown here is derived from an EMBL/GenBank/DDBJ whole genome shotgun (WGS) entry which is preliminary data.</text>
</comment>
<protein>
    <submittedName>
        <fullName evidence="2">Uncharacterized protein</fullName>
    </submittedName>
</protein>
<organism evidence="2 3">
    <name type="scientific">Rotaria socialis</name>
    <dbReference type="NCBI Taxonomy" id="392032"/>
    <lineage>
        <taxon>Eukaryota</taxon>
        <taxon>Metazoa</taxon>
        <taxon>Spiralia</taxon>
        <taxon>Gnathifera</taxon>
        <taxon>Rotifera</taxon>
        <taxon>Eurotatoria</taxon>
        <taxon>Bdelloidea</taxon>
        <taxon>Philodinida</taxon>
        <taxon>Philodinidae</taxon>
        <taxon>Rotaria</taxon>
    </lineage>
</organism>
<sequence length="194" mass="22067">KLVNSNTVCCQYYNPATGEIKVQSSSIPLIHDNNDNNNILNIMNVTRPISIKTYDQWYNQSFAFQTFYTDLLEFEVKDKFVKTWPTMNRFLGKLTTHVGFLIDKLNKKQETIPVNDNNVSSITDGEERINHVSSEENNTSNQVDTPTSLISNDQSLDSSTKSLVDESLSTVSDHTIIGHDEEQEEINEDNIDDN</sequence>
<name>A0A821WMC5_9BILA</name>